<dbReference type="EMBL" id="WOSY01000009">
    <property type="protein sequence ID" value="NHN89107.1"/>
    <property type="molecule type" value="Genomic_DNA"/>
</dbReference>
<reference evidence="1 2" key="1">
    <citation type="journal article" date="2020" name="Int. J. Syst. Evol. Microbiol.">
        <title>Novel acetic acid bacteria from cider fermentations: Acetobacter conturbans sp. nov. and Acetobacter fallax sp. nov.</title>
        <authorList>
            <person name="Sombolestani A.S."/>
            <person name="Cleenwerck I."/>
            <person name="Cnockaert M."/>
            <person name="Borremans W."/>
            <person name="Wieme A.D."/>
            <person name="De Vuyst L."/>
            <person name="Vandamme P."/>
        </authorList>
    </citation>
    <scope>NUCLEOTIDE SEQUENCE [LARGE SCALE GENOMIC DNA]</scope>
    <source>
        <strain evidence="1 2">LMG 1627</strain>
    </source>
</reference>
<evidence type="ECO:0000313" key="1">
    <source>
        <dbReference type="EMBL" id="NHN89107.1"/>
    </source>
</evidence>
<keyword evidence="2" id="KW-1185">Reference proteome</keyword>
<comment type="caution">
    <text evidence="1">The sequence shown here is derived from an EMBL/GenBank/DDBJ whole genome shotgun (WGS) entry which is preliminary data.</text>
</comment>
<sequence>MDVQTIDQTYTQLQTQAQQSAQALQTLGGKLQAAANGGDQQAREWLLDLREVALSFQAEQQQVTGLLQAIHAAATSEMPQAAPAYAQAPVQQAAPQPQQSGGFFGNLLGSNFGQAVAAGAGFGIGDDLIKDIF</sequence>
<protein>
    <recommendedName>
        <fullName evidence="3">Rhodopsin</fullName>
    </recommendedName>
</protein>
<proteinExistence type="predicted"/>
<evidence type="ECO:0008006" key="3">
    <source>
        <dbReference type="Google" id="ProtNLM"/>
    </source>
</evidence>
<evidence type="ECO:0000313" key="2">
    <source>
        <dbReference type="Proteomes" id="UP000631653"/>
    </source>
</evidence>
<name>A0ABX0K543_9PROT</name>
<gene>
    <name evidence="1" type="ORF">GOB81_10760</name>
</gene>
<accession>A0ABX0K543</accession>
<dbReference type="RefSeq" id="WP_173570421.1">
    <property type="nucleotide sequence ID" value="NZ_WOSY01000009.1"/>
</dbReference>
<organism evidence="1 2">
    <name type="scientific">Acetobacter conturbans</name>
    <dbReference type="NCBI Taxonomy" id="1737472"/>
    <lineage>
        <taxon>Bacteria</taxon>
        <taxon>Pseudomonadati</taxon>
        <taxon>Pseudomonadota</taxon>
        <taxon>Alphaproteobacteria</taxon>
        <taxon>Acetobacterales</taxon>
        <taxon>Acetobacteraceae</taxon>
        <taxon>Acetobacter</taxon>
    </lineage>
</organism>
<dbReference type="Proteomes" id="UP000631653">
    <property type="component" value="Unassembled WGS sequence"/>
</dbReference>